<comment type="caution">
    <text evidence="3">The sequence shown here is derived from an EMBL/GenBank/DDBJ whole genome shotgun (WGS) entry which is preliminary data.</text>
</comment>
<dbReference type="Gene3D" id="3.90.920.10">
    <property type="entry name" value="DNA primase, PRIM domain"/>
    <property type="match status" value="1"/>
</dbReference>
<dbReference type="RefSeq" id="WP_049714764.1">
    <property type="nucleotide sequence ID" value="NZ_LFXA01000002.1"/>
</dbReference>
<name>A0A0K9XL55_9ACTN</name>
<dbReference type="PATRIC" id="fig|1678637.3.peg.1215"/>
<dbReference type="InterPro" id="IPR014145">
    <property type="entry name" value="LigD_pol_dom"/>
</dbReference>
<dbReference type="GO" id="GO:0016874">
    <property type="term" value="F:ligase activity"/>
    <property type="evidence" value="ECO:0007669"/>
    <property type="project" value="UniProtKB-KW"/>
</dbReference>
<feature type="compositionally biased region" description="Basic and acidic residues" evidence="1">
    <location>
        <begin position="1"/>
        <end position="19"/>
    </location>
</feature>
<keyword evidence="3" id="KW-0436">Ligase</keyword>
<dbReference type="PANTHER" id="PTHR42705:SF2">
    <property type="entry name" value="BIFUNCTIONAL NON-HOMOLOGOUS END JOINING PROTEIN LIGD"/>
    <property type="match status" value="1"/>
</dbReference>
<organism evidence="3 4">
    <name type="scientific">Streptomyces caatingaensis</name>
    <dbReference type="NCBI Taxonomy" id="1678637"/>
    <lineage>
        <taxon>Bacteria</taxon>
        <taxon>Bacillati</taxon>
        <taxon>Actinomycetota</taxon>
        <taxon>Actinomycetes</taxon>
        <taxon>Kitasatosporales</taxon>
        <taxon>Streptomycetaceae</taxon>
        <taxon>Streptomyces</taxon>
    </lineage>
</organism>
<protein>
    <submittedName>
        <fullName evidence="3">ATP-dependent DNA ligase</fullName>
    </submittedName>
</protein>
<dbReference type="PANTHER" id="PTHR42705">
    <property type="entry name" value="BIFUNCTIONAL NON-HOMOLOGOUS END JOINING PROTEIN LIGD"/>
    <property type="match status" value="1"/>
</dbReference>
<dbReference type="Proteomes" id="UP000037288">
    <property type="component" value="Unassembled WGS sequence"/>
</dbReference>
<evidence type="ECO:0000256" key="1">
    <source>
        <dbReference type="SAM" id="MobiDB-lite"/>
    </source>
</evidence>
<proteinExistence type="predicted"/>
<gene>
    <name evidence="3" type="ORF">AC230_05605</name>
</gene>
<reference evidence="4" key="1">
    <citation type="submission" date="2015-07" db="EMBL/GenBank/DDBJ databases">
        <title>Draft genome sequence of Streptomyces sp. CMAA 1322, a bacterium isolated from Caatinga biome, from dry forest semiarid of Brazil.</title>
        <authorList>
            <person name="Santos S.N."/>
            <person name="Gacesa R."/>
            <person name="Taketani R.G."/>
            <person name="Long P.F."/>
            <person name="Melo I.S."/>
        </authorList>
    </citation>
    <scope>NUCLEOTIDE SEQUENCE [LARGE SCALE GENOMIC DNA]</scope>
    <source>
        <strain evidence="4">CMAA 1322</strain>
    </source>
</reference>
<sequence length="322" mass="35916">MSPARGEGRKGGRKEELRIGGRGVPLTNPDKLLFPEDGISKAELVGYYRAVARVLLPHLRDRPLIMERHPDGYGGKSFVHKDVPDYFPGWIHRRVVPKEGGTVTMAVCDDTATLAYLANQACITPHPWLSRVDHLDCPDRLVFDLDPPDEDGDGFGTVRWAARRLGDLLTEVGLRPAVMTTGSRGLHLLVLLDRRTDFGTARAFARDAAELLAGRHPDRLTTAARKDRRRGRLYLDVQRNAYAQSSVAPYAVRARPHAPVATPVDWDELDDPALGPRSWTLRTLPDRLARRGDPWKGLGRCRRSLAGARRRLDALAAEERAR</sequence>
<dbReference type="NCBIfam" id="TIGR02778">
    <property type="entry name" value="ligD_pol"/>
    <property type="match status" value="1"/>
</dbReference>
<dbReference type="AlphaFoldDB" id="A0A0K9XL55"/>
<dbReference type="InterPro" id="IPR052171">
    <property type="entry name" value="NHEJ_LigD"/>
</dbReference>
<feature type="domain" description="DNA ligase D polymerase" evidence="2">
    <location>
        <begin position="41"/>
        <end position="295"/>
    </location>
</feature>
<dbReference type="Pfam" id="PF21686">
    <property type="entry name" value="LigD_Prim-Pol"/>
    <property type="match status" value="1"/>
</dbReference>
<dbReference type="OrthoDB" id="4296267at2"/>
<evidence type="ECO:0000259" key="2">
    <source>
        <dbReference type="Pfam" id="PF21686"/>
    </source>
</evidence>
<evidence type="ECO:0000313" key="3">
    <source>
        <dbReference type="EMBL" id="KNB54023.1"/>
    </source>
</evidence>
<dbReference type="CDD" id="cd04861">
    <property type="entry name" value="LigD_Pol_like"/>
    <property type="match status" value="1"/>
</dbReference>
<dbReference type="STRING" id="1678637.AC230_05605"/>
<feature type="region of interest" description="Disordered" evidence="1">
    <location>
        <begin position="1"/>
        <end position="21"/>
    </location>
</feature>
<accession>A0A0K9XL55</accession>
<evidence type="ECO:0000313" key="4">
    <source>
        <dbReference type="Proteomes" id="UP000037288"/>
    </source>
</evidence>
<keyword evidence="4" id="KW-1185">Reference proteome</keyword>
<dbReference type="EMBL" id="LFXA01000002">
    <property type="protein sequence ID" value="KNB54023.1"/>
    <property type="molecule type" value="Genomic_DNA"/>
</dbReference>